<protein>
    <submittedName>
        <fullName evidence="3">Uncharacterized protein</fullName>
    </submittedName>
</protein>
<dbReference type="RefSeq" id="WP_066884229.1">
    <property type="nucleotide sequence ID" value="NZ_JYIJ01000013.1"/>
</dbReference>
<evidence type="ECO:0000256" key="2">
    <source>
        <dbReference type="SAM" id="Phobius"/>
    </source>
</evidence>
<comment type="caution">
    <text evidence="3">The sequence shown here is derived from an EMBL/GenBank/DDBJ whole genome shotgun (WGS) entry which is preliminary data.</text>
</comment>
<dbReference type="AlphaFoldDB" id="A0A132MP04"/>
<name>A0A132MP04_9ACTN</name>
<dbReference type="OrthoDB" id="7626281at2"/>
<keyword evidence="2" id="KW-0472">Membrane</keyword>
<keyword evidence="2" id="KW-0812">Transmembrane</keyword>
<organism evidence="3 4">
    <name type="scientific">Carbonactinospora thermoautotrophica</name>
    <dbReference type="NCBI Taxonomy" id="1469144"/>
    <lineage>
        <taxon>Bacteria</taxon>
        <taxon>Bacillati</taxon>
        <taxon>Actinomycetota</taxon>
        <taxon>Actinomycetes</taxon>
        <taxon>Kitasatosporales</taxon>
        <taxon>Carbonactinosporaceae</taxon>
        <taxon>Carbonactinospora</taxon>
    </lineage>
</organism>
<sequence length="88" mass="9249">MRGLAGVLPLPQPTPAPGGRGIGEGFFARERTRAWAGVVFYAIAGTLGYLIAPPVALAIFLALPIFYGITSQGLTKVPDVVCHAMPER</sequence>
<gene>
    <name evidence="3" type="ORF">LI90_775</name>
</gene>
<accession>A0A132MP04</accession>
<dbReference type="PATRIC" id="fig|1469144.10.peg.886"/>
<feature type="region of interest" description="Disordered" evidence="1">
    <location>
        <begin position="1"/>
        <end position="22"/>
    </location>
</feature>
<feature type="transmembrane region" description="Helical" evidence="2">
    <location>
        <begin position="34"/>
        <end position="67"/>
    </location>
</feature>
<evidence type="ECO:0000256" key="1">
    <source>
        <dbReference type="SAM" id="MobiDB-lite"/>
    </source>
</evidence>
<keyword evidence="2" id="KW-1133">Transmembrane helix</keyword>
<reference evidence="4" key="1">
    <citation type="submission" date="2015-04" db="EMBL/GenBank/DDBJ databases">
        <title>Physiological reanalysis, assessment of diazotrophy, and genome sequences of multiple isolates of Streptomyces thermoautotrophicus.</title>
        <authorList>
            <person name="MacKellar D.C."/>
            <person name="Lieber L."/>
            <person name="Norman J."/>
            <person name="Bolger A."/>
            <person name="Tobin C."/>
            <person name="Murray J.W."/>
            <person name="Chang R."/>
            <person name="Ford T."/>
            <person name="Nguyen P.Q."/>
            <person name="Woodward J."/>
            <person name="Permingeat H."/>
            <person name="Joshi N.S."/>
            <person name="Silver P.A."/>
            <person name="Usadel B."/>
            <person name="Rutherford A.W."/>
            <person name="Friesen M."/>
            <person name="Prell J."/>
        </authorList>
    </citation>
    <scope>NUCLEOTIDE SEQUENCE [LARGE SCALE GENOMIC DNA]</scope>
    <source>
        <strain evidence="4">H1</strain>
    </source>
</reference>
<evidence type="ECO:0000313" key="3">
    <source>
        <dbReference type="EMBL" id="KWW99141.1"/>
    </source>
</evidence>
<keyword evidence="4" id="KW-1185">Reference proteome</keyword>
<evidence type="ECO:0000313" key="4">
    <source>
        <dbReference type="Proteomes" id="UP000070188"/>
    </source>
</evidence>
<dbReference type="EMBL" id="LAXD01000001">
    <property type="protein sequence ID" value="KWW99141.1"/>
    <property type="molecule type" value="Genomic_DNA"/>
</dbReference>
<dbReference type="Proteomes" id="UP000070188">
    <property type="component" value="Unassembled WGS sequence"/>
</dbReference>
<proteinExistence type="predicted"/>